<keyword evidence="2" id="KW-1185">Reference proteome</keyword>
<dbReference type="AlphaFoldDB" id="A0A518HA40"/>
<name>A0A518HA40_9BACT</name>
<evidence type="ECO:0000313" key="2">
    <source>
        <dbReference type="Proteomes" id="UP000317835"/>
    </source>
</evidence>
<proteinExistence type="predicted"/>
<dbReference type="RefSeq" id="WP_261344386.1">
    <property type="nucleotide sequence ID" value="NZ_CP036426.1"/>
</dbReference>
<sequence>MDVYKFNVQEKGVYKWQQTLPEVERLLGDFSRPGDFVVDPC</sequence>
<accession>A0A518HA40</accession>
<dbReference type="Proteomes" id="UP000317835">
    <property type="component" value="Chromosome"/>
</dbReference>
<gene>
    <name evidence="1" type="ORF">ElP_56610</name>
</gene>
<reference evidence="1 2" key="1">
    <citation type="submission" date="2019-02" db="EMBL/GenBank/DDBJ databases">
        <title>Deep-cultivation of Planctomycetes and their phenomic and genomic characterization uncovers novel biology.</title>
        <authorList>
            <person name="Wiegand S."/>
            <person name="Jogler M."/>
            <person name="Boedeker C."/>
            <person name="Pinto D."/>
            <person name="Vollmers J."/>
            <person name="Rivas-Marin E."/>
            <person name="Kohn T."/>
            <person name="Peeters S.H."/>
            <person name="Heuer A."/>
            <person name="Rast P."/>
            <person name="Oberbeckmann S."/>
            <person name="Bunk B."/>
            <person name="Jeske O."/>
            <person name="Meyerdierks A."/>
            <person name="Storesund J.E."/>
            <person name="Kallscheuer N."/>
            <person name="Luecker S."/>
            <person name="Lage O.M."/>
            <person name="Pohl T."/>
            <person name="Merkel B.J."/>
            <person name="Hornburger P."/>
            <person name="Mueller R.-W."/>
            <person name="Bruemmer F."/>
            <person name="Labrenz M."/>
            <person name="Spormann A.M."/>
            <person name="Op den Camp H."/>
            <person name="Overmann J."/>
            <person name="Amann R."/>
            <person name="Jetten M.S.M."/>
            <person name="Mascher T."/>
            <person name="Medema M.H."/>
            <person name="Devos D.P."/>
            <person name="Kaster A.-K."/>
            <person name="Ovreas L."/>
            <person name="Rohde M."/>
            <person name="Galperin M.Y."/>
            <person name="Jogler C."/>
        </authorList>
    </citation>
    <scope>NUCLEOTIDE SEQUENCE [LARGE SCALE GENOMIC DNA]</scope>
    <source>
        <strain evidence="1 2">ElP</strain>
    </source>
</reference>
<organism evidence="1 2">
    <name type="scientific">Tautonia plasticadhaerens</name>
    <dbReference type="NCBI Taxonomy" id="2527974"/>
    <lineage>
        <taxon>Bacteria</taxon>
        <taxon>Pseudomonadati</taxon>
        <taxon>Planctomycetota</taxon>
        <taxon>Planctomycetia</taxon>
        <taxon>Isosphaerales</taxon>
        <taxon>Isosphaeraceae</taxon>
        <taxon>Tautonia</taxon>
    </lineage>
</organism>
<dbReference type="KEGG" id="tpla:ElP_56610"/>
<protein>
    <submittedName>
        <fullName evidence="1">Uncharacterized protein</fullName>
    </submittedName>
</protein>
<dbReference type="EMBL" id="CP036426">
    <property type="protein sequence ID" value="QDV37718.1"/>
    <property type="molecule type" value="Genomic_DNA"/>
</dbReference>
<evidence type="ECO:0000313" key="1">
    <source>
        <dbReference type="EMBL" id="QDV37718.1"/>
    </source>
</evidence>